<evidence type="ECO:0000313" key="2">
    <source>
        <dbReference type="EMBL" id="RON88763.1"/>
    </source>
</evidence>
<gene>
    <name evidence="2" type="ORF">BK672_25075</name>
</gene>
<evidence type="ECO:0000259" key="1">
    <source>
        <dbReference type="PROSITE" id="PS50075"/>
    </source>
</evidence>
<dbReference type="InterPro" id="IPR036736">
    <property type="entry name" value="ACP-like_sf"/>
</dbReference>
<dbReference type="InterPro" id="IPR009081">
    <property type="entry name" value="PP-bd_ACP"/>
</dbReference>
<name>A0A423MTU9_PSEFL</name>
<sequence>MFNQVKALTESAVRQQDLLLGTPIDLSRGEDSRLYGVDGSIDSLTLVSIIVDVEEKLRSQLGVEVRLADTTDLPESATPFATLGTLIAYIMDRLSAAQASVQAV</sequence>
<protein>
    <recommendedName>
        <fullName evidence="1">Carrier domain-containing protein</fullName>
    </recommendedName>
</protein>
<feature type="domain" description="Carrier" evidence="1">
    <location>
        <begin position="3"/>
        <end position="94"/>
    </location>
</feature>
<dbReference type="Proteomes" id="UP000283650">
    <property type="component" value="Unassembled WGS sequence"/>
</dbReference>
<dbReference type="EMBL" id="MOBY01000032">
    <property type="protein sequence ID" value="RON88763.1"/>
    <property type="molecule type" value="Genomic_DNA"/>
</dbReference>
<organism evidence="2 3">
    <name type="scientific">Pseudomonas fluorescens</name>
    <dbReference type="NCBI Taxonomy" id="294"/>
    <lineage>
        <taxon>Bacteria</taxon>
        <taxon>Pseudomonadati</taxon>
        <taxon>Pseudomonadota</taxon>
        <taxon>Gammaproteobacteria</taxon>
        <taxon>Pseudomonadales</taxon>
        <taxon>Pseudomonadaceae</taxon>
        <taxon>Pseudomonas</taxon>
    </lineage>
</organism>
<dbReference type="AlphaFoldDB" id="A0A423MTU9"/>
<proteinExistence type="predicted"/>
<dbReference type="Gene3D" id="1.10.1200.10">
    <property type="entry name" value="ACP-like"/>
    <property type="match status" value="1"/>
</dbReference>
<dbReference type="PROSITE" id="PS50075">
    <property type="entry name" value="CARRIER"/>
    <property type="match status" value="1"/>
</dbReference>
<comment type="caution">
    <text evidence="2">The sequence shown here is derived from an EMBL/GenBank/DDBJ whole genome shotgun (WGS) entry which is preliminary data.</text>
</comment>
<evidence type="ECO:0000313" key="3">
    <source>
        <dbReference type="Proteomes" id="UP000283650"/>
    </source>
</evidence>
<dbReference type="RefSeq" id="WP_123376657.1">
    <property type="nucleotide sequence ID" value="NZ_MOBY01000032.1"/>
</dbReference>
<reference evidence="2 3" key="1">
    <citation type="submission" date="2016-10" db="EMBL/GenBank/DDBJ databases">
        <title>Comparative genome analysis of multiple Pseudomonas spp. focuses on biocontrol and plant growth promoting traits.</title>
        <authorList>
            <person name="Tao X.-Y."/>
            <person name="Taylor C.G."/>
        </authorList>
    </citation>
    <scope>NUCLEOTIDE SEQUENCE [LARGE SCALE GENOMIC DNA]</scope>
    <source>
        <strain evidence="2 3">2F9</strain>
    </source>
</reference>
<accession>A0A423MTU9</accession>